<protein>
    <submittedName>
        <fullName evidence="2">Uncharacterized protein</fullName>
    </submittedName>
</protein>
<name>A0A545U487_9GAMM</name>
<keyword evidence="1" id="KW-0732">Signal</keyword>
<feature type="chain" id="PRO_5022180493" evidence="1">
    <location>
        <begin position="24"/>
        <end position="145"/>
    </location>
</feature>
<dbReference type="OrthoDB" id="9949836at2"/>
<reference evidence="2 3" key="1">
    <citation type="submission" date="2019-06" db="EMBL/GenBank/DDBJ databases">
        <title>Whole genome sequence for Cellvibrionaceae sp. R142.</title>
        <authorList>
            <person name="Wang G."/>
        </authorList>
    </citation>
    <scope>NUCLEOTIDE SEQUENCE [LARGE SCALE GENOMIC DNA]</scope>
    <source>
        <strain evidence="2 3">R142</strain>
    </source>
</reference>
<dbReference type="RefSeq" id="WP_142903364.1">
    <property type="nucleotide sequence ID" value="NZ_ML660089.1"/>
</dbReference>
<evidence type="ECO:0000313" key="2">
    <source>
        <dbReference type="EMBL" id="TQV84285.1"/>
    </source>
</evidence>
<keyword evidence="3" id="KW-1185">Reference proteome</keyword>
<accession>A0A545U487</accession>
<evidence type="ECO:0000313" key="3">
    <source>
        <dbReference type="Proteomes" id="UP000319732"/>
    </source>
</evidence>
<dbReference type="AlphaFoldDB" id="A0A545U487"/>
<feature type="signal peptide" evidence="1">
    <location>
        <begin position="1"/>
        <end position="23"/>
    </location>
</feature>
<proteinExistence type="predicted"/>
<evidence type="ECO:0000256" key="1">
    <source>
        <dbReference type="SAM" id="SignalP"/>
    </source>
</evidence>
<sequence length="145" mass="16096">MTYRRIKTTIAACCLSLLAAAVAADVQFEQRLAETKARLNLSDEKVEQIRPVLALSFTSSRDILASYGIDPANPDKGAGKVQDNKPRRLGFKSVRKLGEELGAVRDSTLKALSGMLTDDQLVQYRELQAERAAALRQHIRERRQG</sequence>
<comment type="caution">
    <text evidence="2">The sequence shown here is derived from an EMBL/GenBank/DDBJ whole genome shotgun (WGS) entry which is preliminary data.</text>
</comment>
<dbReference type="EMBL" id="VHSG01000006">
    <property type="protein sequence ID" value="TQV84285.1"/>
    <property type="molecule type" value="Genomic_DNA"/>
</dbReference>
<gene>
    <name evidence="2" type="ORF">FKG94_06410</name>
</gene>
<dbReference type="Proteomes" id="UP000319732">
    <property type="component" value="Unassembled WGS sequence"/>
</dbReference>
<organism evidence="2 3">
    <name type="scientific">Exilibacterium tricleocarpae</name>
    <dbReference type="NCBI Taxonomy" id="2591008"/>
    <lineage>
        <taxon>Bacteria</taxon>
        <taxon>Pseudomonadati</taxon>
        <taxon>Pseudomonadota</taxon>
        <taxon>Gammaproteobacteria</taxon>
        <taxon>Cellvibrionales</taxon>
        <taxon>Cellvibrionaceae</taxon>
        <taxon>Exilibacterium</taxon>
    </lineage>
</organism>